<protein>
    <recommendedName>
        <fullName evidence="4">Zinc knuckle CX2CX4HX4C domain-containing protein</fullName>
    </recommendedName>
</protein>
<dbReference type="GO" id="GO:0003676">
    <property type="term" value="F:nucleic acid binding"/>
    <property type="evidence" value="ECO:0007669"/>
    <property type="project" value="InterPro"/>
</dbReference>
<reference evidence="2" key="1">
    <citation type="submission" date="2018-11" db="EMBL/GenBank/DDBJ databases">
        <authorList>
            <person name="Grassa J C."/>
        </authorList>
    </citation>
    <scope>NUCLEOTIDE SEQUENCE [LARGE SCALE GENOMIC DNA]</scope>
</reference>
<dbReference type="EMBL" id="UZAU01000731">
    <property type="status" value="NOT_ANNOTATED_CDS"/>
    <property type="molecule type" value="Genomic_DNA"/>
</dbReference>
<accession>A0A803QH18</accession>
<dbReference type="AlphaFoldDB" id="A0A803QH18"/>
<dbReference type="GO" id="GO:0008270">
    <property type="term" value="F:zinc ion binding"/>
    <property type="evidence" value="ECO:0007669"/>
    <property type="project" value="InterPro"/>
</dbReference>
<dbReference type="InterPro" id="IPR036875">
    <property type="entry name" value="Znf_CCHC_sf"/>
</dbReference>
<name>A0A803QH18_CANSA</name>
<reference evidence="2" key="2">
    <citation type="submission" date="2021-03" db="UniProtKB">
        <authorList>
            <consortium name="EnsemblPlants"/>
        </authorList>
    </citation>
    <scope>IDENTIFICATION</scope>
</reference>
<evidence type="ECO:0008006" key="4">
    <source>
        <dbReference type="Google" id="ProtNLM"/>
    </source>
</evidence>
<dbReference type="EnsemblPlants" id="evm.model.09.687">
    <property type="protein sequence ID" value="cds.evm.model.09.687"/>
    <property type="gene ID" value="evm.TU.09.687"/>
</dbReference>
<evidence type="ECO:0000256" key="1">
    <source>
        <dbReference type="SAM" id="MobiDB-lite"/>
    </source>
</evidence>
<keyword evidence="3" id="KW-1185">Reference proteome</keyword>
<organism evidence="2 3">
    <name type="scientific">Cannabis sativa</name>
    <name type="common">Hemp</name>
    <name type="synonym">Marijuana</name>
    <dbReference type="NCBI Taxonomy" id="3483"/>
    <lineage>
        <taxon>Eukaryota</taxon>
        <taxon>Viridiplantae</taxon>
        <taxon>Streptophyta</taxon>
        <taxon>Embryophyta</taxon>
        <taxon>Tracheophyta</taxon>
        <taxon>Spermatophyta</taxon>
        <taxon>Magnoliopsida</taxon>
        <taxon>eudicotyledons</taxon>
        <taxon>Gunneridae</taxon>
        <taxon>Pentapetalae</taxon>
        <taxon>rosids</taxon>
        <taxon>fabids</taxon>
        <taxon>Rosales</taxon>
        <taxon>Cannabaceae</taxon>
        <taxon>Cannabis</taxon>
    </lineage>
</organism>
<dbReference type="Gramene" id="evm.model.09.687">
    <property type="protein sequence ID" value="cds.evm.model.09.687"/>
    <property type="gene ID" value="evm.TU.09.687"/>
</dbReference>
<evidence type="ECO:0000313" key="2">
    <source>
        <dbReference type="EnsemblPlants" id="cds.evm.model.09.687"/>
    </source>
</evidence>
<dbReference type="SUPFAM" id="SSF57756">
    <property type="entry name" value="Retrovirus zinc finger-like domains"/>
    <property type="match status" value="1"/>
</dbReference>
<sequence>MLQEFSGLIEFENEHGLNVSVIVNYEWKPITCAHCKGMGHTAEVCRKKEGQKQEWVVKHDNRKQVEKKTTPEEFQQVVKGWKPKNTKKPAATKISNGFMVLESEVTDPLLGPEIGQQRDGVGNGETQGGGRSSSFQWIE</sequence>
<proteinExistence type="predicted"/>
<dbReference type="Proteomes" id="UP000596661">
    <property type="component" value="Chromosome 9"/>
</dbReference>
<feature type="compositionally biased region" description="Gly residues" evidence="1">
    <location>
        <begin position="121"/>
        <end position="131"/>
    </location>
</feature>
<feature type="region of interest" description="Disordered" evidence="1">
    <location>
        <begin position="110"/>
        <end position="139"/>
    </location>
</feature>
<evidence type="ECO:0000313" key="3">
    <source>
        <dbReference type="Proteomes" id="UP000596661"/>
    </source>
</evidence>